<dbReference type="SMART" id="SM00842">
    <property type="entry name" value="FtsA"/>
    <property type="match status" value="1"/>
</dbReference>
<dbReference type="NCBIfam" id="TIGR01174">
    <property type="entry name" value="ftsA"/>
    <property type="match status" value="1"/>
</dbReference>
<dbReference type="PIRSF" id="PIRSF003101">
    <property type="entry name" value="FtsA"/>
    <property type="match status" value="1"/>
</dbReference>
<comment type="caution">
    <text evidence="9">The sequence shown here is derived from an EMBL/GenBank/DDBJ whole genome shotgun (WGS) entry which is preliminary data.</text>
</comment>
<dbReference type="InterPro" id="IPR018181">
    <property type="entry name" value="Heat_shock_70_CS"/>
</dbReference>
<keyword evidence="4 6" id="KW-0472">Membrane</keyword>
<dbReference type="RefSeq" id="WP_068630339.1">
    <property type="nucleotide sequence ID" value="NZ_LSZQ01000047.1"/>
</dbReference>
<protein>
    <recommendedName>
        <fullName evidence="6 7">Cell division protein FtsA</fullName>
    </recommendedName>
</protein>
<comment type="function">
    <text evidence="6 7">Cell division protein that is involved in the assembly of the Z ring. May serve as a membrane anchor for the Z ring.</text>
</comment>
<evidence type="ECO:0000256" key="3">
    <source>
        <dbReference type="ARBA" id="ARBA00022618"/>
    </source>
</evidence>
<organism evidence="9 10">
    <name type="scientific">Cephaloticoccus primus</name>
    <dbReference type="NCBI Taxonomy" id="1548207"/>
    <lineage>
        <taxon>Bacteria</taxon>
        <taxon>Pseudomonadati</taxon>
        <taxon>Verrucomicrobiota</taxon>
        <taxon>Opitutia</taxon>
        <taxon>Opitutales</taxon>
        <taxon>Opitutaceae</taxon>
        <taxon>Cephaloticoccus</taxon>
    </lineage>
</organism>
<comment type="similarity">
    <text evidence="1">Belongs to the heat shock protein 70 family.</text>
</comment>
<evidence type="ECO:0000259" key="8">
    <source>
        <dbReference type="SMART" id="SM00842"/>
    </source>
</evidence>
<evidence type="ECO:0000256" key="7">
    <source>
        <dbReference type="PIRNR" id="PIRNR003101"/>
    </source>
</evidence>
<accession>A0A139SLN8</accession>
<dbReference type="InterPro" id="IPR020823">
    <property type="entry name" value="Cell_div_FtsA"/>
</dbReference>
<dbReference type="GO" id="GO:0009898">
    <property type="term" value="C:cytoplasmic side of plasma membrane"/>
    <property type="evidence" value="ECO:0007669"/>
    <property type="project" value="UniProtKB-UniRule"/>
</dbReference>
<name>A0A139SLN8_9BACT</name>
<dbReference type="Proteomes" id="UP000070058">
    <property type="component" value="Unassembled WGS sequence"/>
</dbReference>
<evidence type="ECO:0000256" key="5">
    <source>
        <dbReference type="ARBA" id="ARBA00023306"/>
    </source>
</evidence>
<evidence type="ECO:0000256" key="2">
    <source>
        <dbReference type="ARBA" id="ARBA00022475"/>
    </source>
</evidence>
<proteinExistence type="inferred from homology"/>
<evidence type="ECO:0000256" key="6">
    <source>
        <dbReference type="HAMAP-Rule" id="MF_02033"/>
    </source>
</evidence>
<dbReference type="EMBL" id="LSZQ01000047">
    <property type="protein sequence ID" value="KXU35473.1"/>
    <property type="molecule type" value="Genomic_DNA"/>
</dbReference>
<dbReference type="HAMAP" id="MF_02033">
    <property type="entry name" value="FtsA"/>
    <property type="match status" value="1"/>
</dbReference>
<dbReference type="InterPro" id="IPR003494">
    <property type="entry name" value="SHS2_FtsA"/>
</dbReference>
<sequence length="412" mass="44366">MSSDPVTLAAVEIGSSKVAAIVAEYTGYGFTIKGWGECQSQGVRKGCVIDYPAVTQCTQQALENAKRATGGSSGVPVEQIDKVFLAQTGGHLDGFYNEGARIVSAADNMVSAEDIAEVRRLAKAKELPEGRMLLERLRHPFRLDGRLIKSSPEHLCGRRLEVGYWMVHGDESRISDSYHMISNSQIEVAEMVLSGLASGRVVTSQAEREHGVLVIDIGGGTSDYALYRDGLPYVAGAVAVGGGHLSNDLTIGLRLSTGQGDRVKLRHGRAIVQCRDKAQKVWLDGDLAIGDRQLPLLSIEKILEARVREIFEVVKHKLGTAFSPETCAAGVVLTGGTSKLPAIAEAAAAVFNTPVHIGQVSDGFPEPLQDPGFHTALGLLQLGIEKQRAREAAERSQRPGFLRRLFARPSRH</sequence>
<dbReference type="STRING" id="1548207.AXK11_06210"/>
<dbReference type="InterPro" id="IPR050696">
    <property type="entry name" value="FtsA/MreB"/>
</dbReference>
<comment type="similarity">
    <text evidence="6 7">Belongs to the FtsA/MreB family.</text>
</comment>
<gene>
    <name evidence="6" type="primary">ftsA</name>
    <name evidence="9" type="ORF">AXK11_06210</name>
</gene>
<reference evidence="10" key="1">
    <citation type="submission" date="2016-02" db="EMBL/GenBank/DDBJ databases">
        <authorList>
            <person name="Sanders J.G."/>
            <person name="Lin J.Y."/>
            <person name="Wertz J.T."/>
            <person name="Russell J.A."/>
            <person name="Moreau C.S."/>
            <person name="Powell S."/>
        </authorList>
    </citation>
    <scope>NUCLEOTIDE SEQUENCE [LARGE SCALE GENOMIC DNA]</scope>
    <source>
        <strain evidence="10">CAG34</strain>
    </source>
</reference>
<keyword evidence="2 6" id="KW-1003">Cell membrane</keyword>
<dbReference type="Gene3D" id="3.30.420.40">
    <property type="match status" value="1"/>
</dbReference>
<dbReference type="PANTHER" id="PTHR32432:SF4">
    <property type="entry name" value="CELL DIVISION PROTEIN FTSA"/>
    <property type="match status" value="1"/>
</dbReference>
<keyword evidence="5 6" id="KW-0131">Cell cycle</keyword>
<dbReference type="SUPFAM" id="SSF53067">
    <property type="entry name" value="Actin-like ATPase domain"/>
    <property type="match status" value="2"/>
</dbReference>
<evidence type="ECO:0000313" key="10">
    <source>
        <dbReference type="Proteomes" id="UP000070058"/>
    </source>
</evidence>
<dbReference type="PROSITE" id="PS01036">
    <property type="entry name" value="HSP70_3"/>
    <property type="match status" value="1"/>
</dbReference>
<keyword evidence="10" id="KW-1185">Reference proteome</keyword>
<dbReference type="GO" id="GO:0043093">
    <property type="term" value="P:FtsZ-dependent cytokinesis"/>
    <property type="evidence" value="ECO:0007669"/>
    <property type="project" value="UniProtKB-UniRule"/>
</dbReference>
<keyword evidence="3 6" id="KW-0132">Cell division</keyword>
<dbReference type="Pfam" id="PF02491">
    <property type="entry name" value="SHS2_FTSA"/>
    <property type="match status" value="1"/>
</dbReference>
<comment type="subunit">
    <text evidence="6">Self-interacts. Interacts with FtsZ.</text>
</comment>
<feature type="domain" description="SHS2" evidence="8">
    <location>
        <begin position="8"/>
        <end position="202"/>
    </location>
</feature>
<dbReference type="AlphaFoldDB" id="A0A139SLN8"/>
<comment type="subcellular location">
    <subcellularLocation>
        <location evidence="6">Cell membrane</location>
        <topology evidence="6">Peripheral membrane protein</topology>
        <orientation evidence="6">Cytoplasmic side</orientation>
    </subcellularLocation>
    <text evidence="6">Localizes to the Z ring in an FtsZ-dependent manner. Targeted to the membrane through a conserved C-terminal amphipathic helix.</text>
</comment>
<evidence type="ECO:0000256" key="1">
    <source>
        <dbReference type="ARBA" id="ARBA00007381"/>
    </source>
</evidence>
<dbReference type="PANTHER" id="PTHR32432">
    <property type="entry name" value="CELL DIVISION PROTEIN FTSA-RELATED"/>
    <property type="match status" value="1"/>
</dbReference>
<dbReference type="GO" id="GO:0032153">
    <property type="term" value="C:cell division site"/>
    <property type="evidence" value="ECO:0007669"/>
    <property type="project" value="UniProtKB-UniRule"/>
</dbReference>
<dbReference type="InterPro" id="IPR043129">
    <property type="entry name" value="ATPase_NBD"/>
</dbReference>
<evidence type="ECO:0000313" key="9">
    <source>
        <dbReference type="EMBL" id="KXU35473.1"/>
    </source>
</evidence>
<evidence type="ECO:0000256" key="4">
    <source>
        <dbReference type="ARBA" id="ARBA00023136"/>
    </source>
</evidence>
<dbReference type="Pfam" id="PF14450">
    <property type="entry name" value="FtsA"/>
    <property type="match status" value="1"/>
</dbReference>